<evidence type="ECO:0000256" key="3">
    <source>
        <dbReference type="ARBA" id="ARBA00023004"/>
    </source>
</evidence>
<evidence type="ECO:0000256" key="5">
    <source>
        <dbReference type="RuleBase" id="RU362121"/>
    </source>
</evidence>
<feature type="domain" description="Cytochrome b5 heme-binding" evidence="6">
    <location>
        <begin position="5"/>
        <end position="81"/>
    </location>
</feature>
<dbReference type="PRINTS" id="PR00363">
    <property type="entry name" value="CYTOCHROMEB5"/>
</dbReference>
<protein>
    <recommendedName>
        <fullName evidence="6">Cytochrome b5 heme-binding domain-containing protein</fullName>
    </recommendedName>
</protein>
<proteinExistence type="inferred from homology"/>
<feature type="transmembrane region" description="Helical" evidence="5">
    <location>
        <begin position="104"/>
        <end position="123"/>
    </location>
</feature>
<gene>
    <name evidence="7" type="ORF">CLO192961_LOCUS259044</name>
</gene>
<dbReference type="InterPro" id="IPR018506">
    <property type="entry name" value="Cyt_B5_heme-BS"/>
</dbReference>
<dbReference type="EMBL" id="CABFNS010000800">
    <property type="protein sequence ID" value="VUC29489.1"/>
    <property type="molecule type" value="Genomic_DNA"/>
</dbReference>
<dbReference type="Proteomes" id="UP000766486">
    <property type="component" value="Unassembled WGS sequence"/>
</dbReference>
<evidence type="ECO:0000256" key="1">
    <source>
        <dbReference type="ARBA" id="ARBA00022617"/>
    </source>
</evidence>
<evidence type="ECO:0000259" key="6">
    <source>
        <dbReference type="PROSITE" id="PS50255"/>
    </source>
</evidence>
<dbReference type="PANTHER" id="PTHR19359:SF14">
    <property type="entry name" value="CYTOCHROME B5 A"/>
    <property type="match status" value="1"/>
</dbReference>
<evidence type="ECO:0000256" key="4">
    <source>
        <dbReference type="ARBA" id="ARBA00038168"/>
    </source>
</evidence>
<dbReference type="InterPro" id="IPR001199">
    <property type="entry name" value="Cyt_B5-like_heme/steroid-bd"/>
</dbReference>
<dbReference type="InterPro" id="IPR050668">
    <property type="entry name" value="Cytochrome_b5"/>
</dbReference>
<comment type="caution">
    <text evidence="7">The sequence shown here is derived from an EMBL/GenBank/DDBJ whole genome shotgun (WGS) entry which is preliminary data.</text>
</comment>
<keyword evidence="3 5" id="KW-0408">Iron</keyword>
<dbReference type="PANTHER" id="PTHR19359">
    <property type="entry name" value="CYTOCHROME B5"/>
    <property type="match status" value="1"/>
</dbReference>
<keyword evidence="5" id="KW-1133">Transmembrane helix</keyword>
<dbReference type="PROSITE" id="PS00191">
    <property type="entry name" value="CYTOCHROME_B5_1"/>
    <property type="match status" value="1"/>
</dbReference>
<reference evidence="7 8" key="1">
    <citation type="submission" date="2019-06" db="EMBL/GenBank/DDBJ databases">
        <authorList>
            <person name="Broberg M."/>
        </authorList>
    </citation>
    <scope>NUCLEOTIDE SEQUENCE [LARGE SCALE GENOMIC DNA]</scope>
</reference>
<dbReference type="InterPro" id="IPR036400">
    <property type="entry name" value="Cyt_B5-like_heme/steroid_sf"/>
</dbReference>
<keyword evidence="5" id="KW-0472">Membrane</keyword>
<dbReference type="SUPFAM" id="SSF55856">
    <property type="entry name" value="Cytochrome b5-like heme/steroid binding domain"/>
    <property type="match status" value="1"/>
</dbReference>
<organism evidence="7 8">
    <name type="scientific">Bionectria ochroleuca</name>
    <name type="common">Gliocladium roseum</name>
    <dbReference type="NCBI Taxonomy" id="29856"/>
    <lineage>
        <taxon>Eukaryota</taxon>
        <taxon>Fungi</taxon>
        <taxon>Dikarya</taxon>
        <taxon>Ascomycota</taxon>
        <taxon>Pezizomycotina</taxon>
        <taxon>Sordariomycetes</taxon>
        <taxon>Hypocreomycetidae</taxon>
        <taxon>Hypocreales</taxon>
        <taxon>Bionectriaceae</taxon>
        <taxon>Clonostachys</taxon>
    </lineage>
</organism>
<dbReference type="SMART" id="SM01117">
    <property type="entry name" value="Cyt-b5"/>
    <property type="match status" value="1"/>
</dbReference>
<dbReference type="Gene3D" id="3.10.120.10">
    <property type="entry name" value="Cytochrome b5-like heme/steroid binding domain"/>
    <property type="match status" value="1"/>
</dbReference>
<keyword evidence="1 5" id="KW-0349">Heme</keyword>
<accession>A0ABY6UE60</accession>
<evidence type="ECO:0000313" key="8">
    <source>
        <dbReference type="Proteomes" id="UP000766486"/>
    </source>
</evidence>
<comment type="similarity">
    <text evidence="4 5">Belongs to the cytochrome b5 family.</text>
</comment>
<keyword evidence="8" id="KW-1185">Reference proteome</keyword>
<keyword evidence="2 5" id="KW-0479">Metal-binding</keyword>
<evidence type="ECO:0000256" key="2">
    <source>
        <dbReference type="ARBA" id="ARBA00022723"/>
    </source>
</evidence>
<keyword evidence="5" id="KW-0812">Transmembrane</keyword>
<sequence>MTEKRREFSAAELATLSSRNNLHLLISGKVYDVHEFLHEHPGGDLVLLGEGSKDATKAFEDIQHTDDAKELMEELLVGFHTGERITTQEPKQVQIERKTAISSIPIRMFLAFIPIGILIYLSGKS</sequence>
<name>A0ABY6UE60_BIOOC</name>
<dbReference type="PROSITE" id="PS50255">
    <property type="entry name" value="CYTOCHROME_B5_2"/>
    <property type="match status" value="1"/>
</dbReference>
<dbReference type="Pfam" id="PF00173">
    <property type="entry name" value="Cyt-b5"/>
    <property type="match status" value="1"/>
</dbReference>
<evidence type="ECO:0000313" key="7">
    <source>
        <dbReference type="EMBL" id="VUC29489.1"/>
    </source>
</evidence>